<dbReference type="PANTHER" id="PTHR47244">
    <property type="entry name" value="PROTEIN-TYROSINE-PHOSPHATASE IBR5"/>
    <property type="match status" value="1"/>
</dbReference>
<dbReference type="SMART" id="SM00195">
    <property type="entry name" value="DSPc"/>
    <property type="match status" value="1"/>
</dbReference>
<proteinExistence type="predicted"/>
<dbReference type="FunFam" id="3.90.190.10:FF:000079">
    <property type="entry name" value="Protein-tyrosine-phosphatase IBR5"/>
    <property type="match status" value="1"/>
</dbReference>
<protein>
    <submittedName>
        <fullName evidence="1">Uncharacterized protein</fullName>
    </submittedName>
</protein>
<dbReference type="PROSITE" id="PS50054">
    <property type="entry name" value="TYR_PHOSPHATASE_DUAL"/>
    <property type="match status" value="1"/>
</dbReference>
<dbReference type="GO" id="GO:0009738">
    <property type="term" value="P:abscisic acid-activated signaling pathway"/>
    <property type="evidence" value="ECO:0007669"/>
    <property type="project" value="InterPro"/>
</dbReference>
<dbReference type="SUPFAM" id="SSF52799">
    <property type="entry name" value="(Phosphotyrosine protein) phosphatases II"/>
    <property type="match status" value="1"/>
</dbReference>
<dbReference type="GO" id="GO:0005634">
    <property type="term" value="C:nucleus"/>
    <property type="evidence" value="ECO:0007669"/>
    <property type="project" value="TreeGrafter"/>
</dbReference>
<evidence type="ECO:0000313" key="2">
    <source>
        <dbReference type="Proteomes" id="UP000233551"/>
    </source>
</evidence>
<accession>A0A2I0HMP0</accession>
<evidence type="ECO:0000313" key="1">
    <source>
        <dbReference type="EMBL" id="PKI32556.1"/>
    </source>
</evidence>
<dbReference type="InterPro" id="IPR029021">
    <property type="entry name" value="Prot-tyrosine_phosphatase-like"/>
</dbReference>
<dbReference type="PROSITE" id="PS00383">
    <property type="entry name" value="TYR_PHOSPHATASE_1"/>
    <property type="match status" value="1"/>
</dbReference>
<dbReference type="InterPro" id="IPR016130">
    <property type="entry name" value="Tyr_Pase_AS"/>
</dbReference>
<dbReference type="Gene3D" id="3.90.190.10">
    <property type="entry name" value="Protein tyrosine phosphatase superfamily"/>
    <property type="match status" value="1"/>
</dbReference>
<reference evidence="1 2" key="1">
    <citation type="submission" date="2017-11" db="EMBL/GenBank/DDBJ databases">
        <title>De-novo sequencing of pomegranate (Punica granatum L.) genome.</title>
        <authorList>
            <person name="Akparov Z."/>
            <person name="Amiraslanov A."/>
            <person name="Hajiyeva S."/>
            <person name="Abbasov M."/>
            <person name="Kaur K."/>
            <person name="Hamwieh A."/>
            <person name="Solovyev V."/>
            <person name="Salamov A."/>
            <person name="Braich B."/>
            <person name="Kosarev P."/>
            <person name="Mahmoud A."/>
            <person name="Hajiyev E."/>
            <person name="Babayeva S."/>
            <person name="Izzatullayeva V."/>
            <person name="Mammadov A."/>
            <person name="Mammadov A."/>
            <person name="Sharifova S."/>
            <person name="Ojaghi J."/>
            <person name="Eynullazada K."/>
            <person name="Bayramov B."/>
            <person name="Abdulazimova A."/>
            <person name="Shahmuradov I."/>
        </authorList>
    </citation>
    <scope>NUCLEOTIDE SEQUENCE [LARGE SCALE GENOMIC DNA]</scope>
    <source>
        <strain evidence="2">cv. AG2017</strain>
        <tissue evidence="1">Leaf</tissue>
    </source>
</reference>
<dbReference type="GeneID" id="116195185"/>
<dbReference type="GO" id="GO:0033549">
    <property type="term" value="F:MAP kinase phosphatase activity"/>
    <property type="evidence" value="ECO:0007669"/>
    <property type="project" value="InterPro"/>
</dbReference>
<dbReference type="InterPro" id="IPR020422">
    <property type="entry name" value="TYR_PHOSPHATASE_DUAL_dom"/>
</dbReference>
<dbReference type="InterPro" id="IPR044212">
    <property type="entry name" value="IBR5-like"/>
</dbReference>
<dbReference type="PANTHER" id="PTHR47244:SF1">
    <property type="entry name" value="PROTEIN-TYROSINE-PHOSPHATASE IBR5"/>
    <property type="match status" value="1"/>
</dbReference>
<dbReference type="Pfam" id="PF00782">
    <property type="entry name" value="DSPc"/>
    <property type="match status" value="1"/>
</dbReference>
<organism evidence="1 2">
    <name type="scientific">Punica granatum</name>
    <name type="common">Pomegranate</name>
    <dbReference type="NCBI Taxonomy" id="22663"/>
    <lineage>
        <taxon>Eukaryota</taxon>
        <taxon>Viridiplantae</taxon>
        <taxon>Streptophyta</taxon>
        <taxon>Embryophyta</taxon>
        <taxon>Tracheophyta</taxon>
        <taxon>Spermatophyta</taxon>
        <taxon>Magnoliopsida</taxon>
        <taxon>eudicotyledons</taxon>
        <taxon>Gunneridae</taxon>
        <taxon>Pentapetalae</taxon>
        <taxon>rosids</taxon>
        <taxon>malvids</taxon>
        <taxon>Myrtales</taxon>
        <taxon>Lythraceae</taxon>
        <taxon>Punica</taxon>
    </lineage>
</organism>
<comment type="caution">
    <text evidence="1">The sequence shown here is derived from an EMBL/GenBank/DDBJ whole genome shotgun (WGS) entry which is preliminary data.</text>
</comment>
<dbReference type="AlphaFoldDB" id="A0A2I0HMP0"/>
<dbReference type="InterPro" id="IPR000340">
    <property type="entry name" value="Dual-sp_phosphatase_cat-dom"/>
</dbReference>
<dbReference type="STRING" id="22663.A0A2I0HMP0"/>
<keyword evidence="2" id="KW-1185">Reference proteome</keyword>
<dbReference type="PROSITE" id="PS50056">
    <property type="entry name" value="TYR_PHOSPHATASE_2"/>
    <property type="match status" value="1"/>
</dbReference>
<dbReference type="OrthoDB" id="165342at2759"/>
<dbReference type="Proteomes" id="UP000233551">
    <property type="component" value="Unassembled WGS sequence"/>
</dbReference>
<gene>
    <name evidence="1" type="ORF">CRG98_047054</name>
</gene>
<dbReference type="GO" id="GO:0009734">
    <property type="term" value="P:auxin-activated signaling pathway"/>
    <property type="evidence" value="ECO:0007669"/>
    <property type="project" value="InterPro"/>
</dbReference>
<dbReference type="EMBL" id="PGOL01007519">
    <property type="protein sequence ID" value="PKI32556.1"/>
    <property type="molecule type" value="Genomic_DNA"/>
</dbReference>
<name>A0A2I0HMP0_PUNGR</name>
<dbReference type="InterPro" id="IPR000387">
    <property type="entry name" value="Tyr_Pase_dom"/>
</dbReference>
<sequence>MGKRERETPCGICGHYHKFGEGEVCGICGHRIVLSSEKSLLRVSAFASEILPDFLYFGSFDNASRTQLLKAQGISRVLNTVPGCQTLCNNSIVYHCLQEGKSLPFDDANQFLEQCERDKARVLVHCMSGKSRSPAIVIGFLMKSRRWRLTQGYQWVKDRKPSVDFTEAVHQQLQEYELQIFGQTNGALTFPHLTAQSLSFGFDKCENSQAPLPAFGGFGADSSIFSRASLNIPPHGFVFGAAQTESSSGSDIAMDSS</sequence>